<dbReference type="Proteomes" id="UP001370490">
    <property type="component" value="Unassembled WGS sequence"/>
</dbReference>
<dbReference type="Pfam" id="PF14215">
    <property type="entry name" value="bHLH-MYC_N"/>
    <property type="match status" value="1"/>
</dbReference>
<keyword evidence="2" id="KW-0805">Transcription regulation</keyword>
<gene>
    <name evidence="7" type="ORF">RJ641_028392</name>
</gene>
<feature type="region of interest" description="Disordered" evidence="5">
    <location>
        <begin position="532"/>
        <end position="590"/>
    </location>
</feature>
<dbReference type="AlphaFoldDB" id="A0AAN8W094"/>
<evidence type="ECO:0000256" key="2">
    <source>
        <dbReference type="ARBA" id="ARBA00023015"/>
    </source>
</evidence>
<organism evidence="7 8">
    <name type="scientific">Dillenia turbinata</name>
    <dbReference type="NCBI Taxonomy" id="194707"/>
    <lineage>
        <taxon>Eukaryota</taxon>
        <taxon>Viridiplantae</taxon>
        <taxon>Streptophyta</taxon>
        <taxon>Embryophyta</taxon>
        <taxon>Tracheophyta</taxon>
        <taxon>Spermatophyta</taxon>
        <taxon>Magnoliopsida</taxon>
        <taxon>eudicotyledons</taxon>
        <taxon>Gunneridae</taxon>
        <taxon>Pentapetalae</taxon>
        <taxon>Dilleniales</taxon>
        <taxon>Dilleniaceae</taxon>
        <taxon>Dillenia</taxon>
    </lineage>
</organism>
<dbReference type="Pfam" id="PF23176">
    <property type="entry name" value="bHLH_LHW"/>
    <property type="match status" value="1"/>
</dbReference>
<sequence>MGLLLMSSAGPPIKRRAGLRIKQAGRDIENQMGSILLSQFLRSLCVDSQWDYAVLWKLNHQTPLLLTWEDGYCDIPRSTEDLASILNNECFNEANEISSLGYEPTVQTPISDGCLVQLAMSSMMAVQYAWGVGVVGEVAHMGSHCWVLSEDILAGEFNSDLVPECPEEWLLQFAVGIKTILLVPILPLGVLQLGSLRTCLCPLRHQVTEDLALVAQTTDKFIALQNIPGYSVSPDWNLQVQSSSLPLSIPMEDLQKSSVIKNNLQTGREFDELKAVDIGKLEGNKLSASNQVMPLLKFRDALQESRKDSDVVVKSECENDFGLSPNDLSEFSSAVYIPTDNSKQSEMIETNRFRFSHLEVIEAHSQCNEDNSGLVGEYLNGIMNSVSGEAMKQQYLEEEYDNNTDHISMNNVFSFPMDCELHEALGPGFHRPAKRDQWNSRCRDNANDRSSLVDCMEQSAWDCNGLFPEKADAEQLLEAMVAMVHSGSEDAYQRSSSMRSCVATLGEFTASSIPRVQVVSSVISGCKNDQNGSLTSASSCQSMSTMTAEEQPIKGLRHMQPTRGTKPSTLNKRRAKPGDNQKPRPRDRQLIQDRVKELRELIPDGAKCSIDGLLDRTIKHMLFLRHITNRAEKLKQWANQEGAGLGSQKSSKVKHNWHAGTSWAMEVGKEFDVCPIVVEDLEYPGHVLIEMLCDEHGLFLEIAQVIRRLELTILKGVMKIRSNKTWAHFVVEASRGFHRLDIFWPLMRLLQWNRTSGSCKI</sequence>
<evidence type="ECO:0000256" key="5">
    <source>
        <dbReference type="SAM" id="MobiDB-lite"/>
    </source>
</evidence>
<dbReference type="InterPro" id="IPR043561">
    <property type="entry name" value="LHW-like"/>
</dbReference>
<dbReference type="PANTHER" id="PTHR46196:SF3">
    <property type="entry name" value="TRANSCRIPTION FACTOR LHW-LIKE ISOFORM X1"/>
    <property type="match status" value="1"/>
</dbReference>
<dbReference type="InterPro" id="IPR025610">
    <property type="entry name" value="MYC/MYB_N"/>
</dbReference>
<evidence type="ECO:0000256" key="3">
    <source>
        <dbReference type="ARBA" id="ARBA00023163"/>
    </source>
</evidence>
<dbReference type="EMBL" id="JBAMMX010000004">
    <property type="protein sequence ID" value="KAK6943015.1"/>
    <property type="molecule type" value="Genomic_DNA"/>
</dbReference>
<feature type="compositionally biased region" description="Polar residues" evidence="5">
    <location>
        <begin position="532"/>
        <end position="548"/>
    </location>
</feature>
<dbReference type="GO" id="GO:0003700">
    <property type="term" value="F:DNA-binding transcription factor activity"/>
    <property type="evidence" value="ECO:0007669"/>
    <property type="project" value="InterPro"/>
</dbReference>
<dbReference type="InterPro" id="IPR011598">
    <property type="entry name" value="bHLH_dom"/>
</dbReference>
<evidence type="ECO:0000259" key="6">
    <source>
        <dbReference type="PROSITE" id="PS50888"/>
    </source>
</evidence>
<name>A0AAN8W094_9MAGN</name>
<evidence type="ECO:0000256" key="4">
    <source>
        <dbReference type="ARBA" id="ARBA00023242"/>
    </source>
</evidence>
<comment type="caution">
    <text evidence="7">The sequence shown here is derived from an EMBL/GenBank/DDBJ whole genome shotgun (WGS) entry which is preliminary data.</text>
</comment>
<proteinExistence type="predicted"/>
<dbReference type="GO" id="GO:0005634">
    <property type="term" value="C:nucleus"/>
    <property type="evidence" value="ECO:0007669"/>
    <property type="project" value="UniProtKB-SubCell"/>
</dbReference>
<evidence type="ECO:0000313" key="8">
    <source>
        <dbReference type="Proteomes" id="UP001370490"/>
    </source>
</evidence>
<feature type="compositionally biased region" description="Basic and acidic residues" evidence="5">
    <location>
        <begin position="576"/>
        <end position="590"/>
    </location>
</feature>
<dbReference type="PANTHER" id="PTHR46196">
    <property type="entry name" value="TRANSCRIPTION FACTOR BHLH155-LIKE ISOFORM X1-RELATED"/>
    <property type="match status" value="1"/>
</dbReference>
<protein>
    <submittedName>
        <fullName evidence="7">Transcription factor MYC/MYB N-terminal</fullName>
    </submittedName>
</protein>
<accession>A0AAN8W094</accession>
<dbReference type="PROSITE" id="PS50888">
    <property type="entry name" value="BHLH"/>
    <property type="match status" value="1"/>
</dbReference>
<evidence type="ECO:0000313" key="7">
    <source>
        <dbReference type="EMBL" id="KAK6943015.1"/>
    </source>
</evidence>
<evidence type="ECO:0000256" key="1">
    <source>
        <dbReference type="ARBA" id="ARBA00004123"/>
    </source>
</evidence>
<keyword evidence="3" id="KW-0804">Transcription</keyword>
<keyword evidence="4" id="KW-0539">Nucleus</keyword>
<reference evidence="7 8" key="1">
    <citation type="submission" date="2023-12" db="EMBL/GenBank/DDBJ databases">
        <title>A high-quality genome assembly for Dillenia turbinata (Dilleniales).</title>
        <authorList>
            <person name="Chanderbali A."/>
        </authorList>
    </citation>
    <scope>NUCLEOTIDE SEQUENCE [LARGE SCALE GENOMIC DNA]</scope>
    <source>
        <strain evidence="7">LSX21</strain>
        <tissue evidence="7">Leaf</tissue>
    </source>
</reference>
<comment type="subcellular location">
    <subcellularLocation>
        <location evidence="1">Nucleus</location>
    </subcellularLocation>
</comment>
<dbReference type="GO" id="GO:0046983">
    <property type="term" value="F:protein dimerization activity"/>
    <property type="evidence" value="ECO:0007669"/>
    <property type="project" value="InterPro"/>
</dbReference>
<keyword evidence="8" id="KW-1185">Reference proteome</keyword>
<feature type="domain" description="BHLH" evidence="6">
    <location>
        <begin position="575"/>
        <end position="624"/>
    </location>
</feature>